<dbReference type="Gene3D" id="2.60.120.560">
    <property type="entry name" value="Exo-inulinase, domain 1"/>
    <property type="match status" value="1"/>
</dbReference>
<dbReference type="Pfam" id="PF05592">
    <property type="entry name" value="Bac_rhamnosid"/>
    <property type="match status" value="1"/>
</dbReference>
<name>A0ABW0NR15_9MICO</name>
<sequence>MVSTVDGLRTNGLHDPLGIAGANPTLSWITESSGRGITQTAYEIRVSDSKSTLSLGNVWSSGKVASAEQLNVAYAGPALTSQSRYWWQVRTWDNKGKVTGWAKPAWFETGILSPAEWKAKWISGTDTAAQNLAKWRNYTVSVDFHMDNLVLGVYGRATDLNNAYMWQLSVADGTPRLRPHVKQGGNFTLLDNKDISSVISKAQLLAGRHTFSVTYDGPTIISSLDGVEIDRRTDTTFTQGYVGFRESNATEGPEQSTIYGVKVVSPSSGVLLDATFADGKNPFTDGQIVDGAYRAFAPLESLVTVDASQPLLRKDFPVARKVRSARLYASALGVYELDINGAKVGDEYLAPGWTDYTKRVDYQSYDVTKLVRKGANTIAAMIGNGWYAGNIASFGSGHYGTQPALIAQLRIDYSDGTSALVATDGTWKNIRGPLVSSDILMGENYDARQLPANWSSPNASTASWEPVTLRNDAPTRLLEPQTDEPVRVTEKRPATLLANQPTSGSWLYDMKQNMVGIVSLRLTGVAGQQVRIRYGEMLNQDGSLYTANLRSAKATDYYTFATTGTETYVPKFTYHGFRYVEITGLAAAPTASSLTGLVLGTDLERTGTLSSSNAMLNQLQSNITWGQRGNFLSIPTDTPARDERLGWTGDINVFAPTASYNERTLAFLSKWLQDLRDAQLPSGDYPGVAPDPIGIGGGSGWADAGITVPNTLWTAYGDTGVIRAGWQSMKKLMDYVQAQSGAGLIRTQGGYGDWLNLDDPTDQSLIGTAYFASDARMMSAMASAIGETADATRYAQLERDVTAAFLAHYLSPDGTMAGNSETAYALSIGMGLIPTARLAQVGENFVAKVAERNYHLSTGFIGTPWLLPALTAIGHSDVAYRLLLNKDYPSWGYEVANGATTMWERWDSLKPDGTFGDVGMNSFNHYAYGAVGNWMYNNIGGISSTAAGYKTSVIAPNIGGGLRDGQGSFDSVYGRISSKWSVTSDGMELEATVPTNTTSTIRIPAISKWAVTEGGRALDSVPGVTRVTEADGVVEISVGSGEYHFISSPANVGLTVQITGAREALPGSAMSSAVRLTNTSRSVIHQVHVDLALSAGLVASPASFDATALRPGQSITIPFSVKVPIIQPAGPVTAKATITFTSHRSQVRSFSTSSPLVTVSQAISVTPTVGDIAPGDPAQSAVVSTVVANAAAAPITGHIAVETPMGWVQPAAGTDVTIDPGNTATVTTAVPIPASVTAETVSLVVRFVSAGSVLATAPVPLSIALADPPAAFTDHIDFGDAVSEAAHAVVASPSSGTSVEAGRTRRYSGVTSPGSYFEFTGTVVPGKSFVFRAVETYDRAQIKDYDITVNGTKVATRLYERTAGGQGLVTYQILIPDDGTLTSTGHVTIRMTYNGVSGHYDPSIADAWLIAVP</sequence>
<gene>
    <name evidence="8" type="ORF">ACFPJ4_12165</name>
</gene>
<evidence type="ECO:0000259" key="6">
    <source>
        <dbReference type="Pfam" id="PF17389"/>
    </source>
</evidence>
<evidence type="ECO:0000256" key="3">
    <source>
        <dbReference type="ARBA" id="ARBA00022801"/>
    </source>
</evidence>
<dbReference type="EC" id="3.2.1.40" evidence="2"/>
<dbReference type="InterPro" id="IPR013737">
    <property type="entry name" value="Bac_rhamnosid_N"/>
</dbReference>
<evidence type="ECO:0000313" key="9">
    <source>
        <dbReference type="Proteomes" id="UP001596039"/>
    </source>
</evidence>
<dbReference type="Gene3D" id="1.50.10.10">
    <property type="match status" value="1"/>
</dbReference>
<dbReference type="InterPro" id="IPR012341">
    <property type="entry name" value="6hp_glycosidase-like_sf"/>
</dbReference>
<protein>
    <recommendedName>
        <fullName evidence="2">alpha-L-rhamnosidase</fullName>
        <ecNumber evidence="2">3.2.1.40</ecNumber>
    </recommendedName>
</protein>
<feature type="domain" description="Alpha-L-rhamnosidase six-hairpin glycosidase" evidence="6">
    <location>
        <begin position="604"/>
        <end position="939"/>
    </location>
</feature>
<keyword evidence="9" id="KW-1185">Reference proteome</keyword>
<dbReference type="RefSeq" id="WP_386740711.1">
    <property type="nucleotide sequence ID" value="NZ_JBHSMG010000003.1"/>
</dbReference>
<evidence type="ECO:0000256" key="2">
    <source>
        <dbReference type="ARBA" id="ARBA00012652"/>
    </source>
</evidence>
<dbReference type="Pfam" id="PF25788">
    <property type="entry name" value="Ig_Rha78A_N"/>
    <property type="match status" value="1"/>
</dbReference>
<evidence type="ECO:0000259" key="4">
    <source>
        <dbReference type="Pfam" id="PF05592"/>
    </source>
</evidence>
<comment type="catalytic activity">
    <reaction evidence="1">
        <text>Hydrolysis of terminal non-reducing alpha-L-rhamnose residues in alpha-L-rhamnosides.</text>
        <dbReference type="EC" id="3.2.1.40"/>
    </reaction>
</comment>
<comment type="caution">
    <text evidence="8">The sequence shown here is derived from an EMBL/GenBank/DDBJ whole genome shotgun (WGS) entry which is preliminary data.</text>
</comment>
<feature type="domain" description="Bacterial alpha-L-rhamnosidase N-terminal" evidence="5">
    <location>
        <begin position="321"/>
        <end position="490"/>
    </location>
</feature>
<evidence type="ECO:0000256" key="1">
    <source>
        <dbReference type="ARBA" id="ARBA00001445"/>
    </source>
</evidence>
<organism evidence="8 9">
    <name type="scientific">Lysinimonas soli</name>
    <dbReference type="NCBI Taxonomy" id="1074233"/>
    <lineage>
        <taxon>Bacteria</taxon>
        <taxon>Bacillati</taxon>
        <taxon>Actinomycetota</taxon>
        <taxon>Actinomycetes</taxon>
        <taxon>Micrococcales</taxon>
        <taxon>Microbacteriaceae</taxon>
        <taxon>Lysinimonas</taxon>
    </lineage>
</organism>
<evidence type="ECO:0000259" key="5">
    <source>
        <dbReference type="Pfam" id="PF08531"/>
    </source>
</evidence>
<dbReference type="Proteomes" id="UP001596039">
    <property type="component" value="Unassembled WGS sequence"/>
</dbReference>
<dbReference type="InterPro" id="IPR008928">
    <property type="entry name" value="6-hairpin_glycosidase_sf"/>
</dbReference>
<dbReference type="PANTHER" id="PTHR33307:SF6">
    <property type="entry name" value="ALPHA-RHAMNOSIDASE (EUROFUNG)-RELATED"/>
    <property type="match status" value="1"/>
</dbReference>
<dbReference type="InterPro" id="IPR016007">
    <property type="entry name" value="Alpha_rhamnosid"/>
</dbReference>
<reference evidence="9" key="1">
    <citation type="journal article" date="2019" name="Int. J. Syst. Evol. Microbiol.">
        <title>The Global Catalogue of Microorganisms (GCM) 10K type strain sequencing project: providing services to taxonomists for standard genome sequencing and annotation.</title>
        <authorList>
            <consortium name="The Broad Institute Genomics Platform"/>
            <consortium name="The Broad Institute Genome Sequencing Center for Infectious Disease"/>
            <person name="Wu L."/>
            <person name="Ma J."/>
        </authorList>
    </citation>
    <scope>NUCLEOTIDE SEQUENCE [LARGE SCALE GENOMIC DNA]</scope>
    <source>
        <strain evidence="9">CGMCC 4.6997</strain>
    </source>
</reference>
<evidence type="ECO:0000259" key="7">
    <source>
        <dbReference type="Pfam" id="PF17390"/>
    </source>
</evidence>
<dbReference type="Pfam" id="PF08531">
    <property type="entry name" value="Bac_rhamnosid_N"/>
    <property type="match status" value="1"/>
</dbReference>
<evidence type="ECO:0000313" key="8">
    <source>
        <dbReference type="EMBL" id="MFC5502996.1"/>
    </source>
</evidence>
<dbReference type="InterPro" id="IPR035398">
    <property type="entry name" value="Bac_rhamnosid_C"/>
</dbReference>
<feature type="domain" description="Alpha-L-rhamnosidase concanavalin-like" evidence="4">
    <location>
        <begin position="502"/>
        <end position="599"/>
    </location>
</feature>
<dbReference type="InterPro" id="IPR008902">
    <property type="entry name" value="Rhamnosid_concanavalin"/>
</dbReference>
<keyword evidence="3 8" id="KW-0378">Hydrolase</keyword>
<dbReference type="InterPro" id="IPR013783">
    <property type="entry name" value="Ig-like_fold"/>
</dbReference>
<dbReference type="Gene3D" id="2.60.120.260">
    <property type="entry name" value="Galactose-binding domain-like"/>
    <property type="match status" value="2"/>
</dbReference>
<proteinExistence type="predicted"/>
<dbReference type="Gene3D" id="2.60.40.10">
    <property type="entry name" value="Immunoglobulins"/>
    <property type="match status" value="1"/>
</dbReference>
<dbReference type="Pfam" id="PF17390">
    <property type="entry name" value="Bac_rhamnosid_C"/>
    <property type="match status" value="1"/>
</dbReference>
<dbReference type="Gene3D" id="2.60.420.10">
    <property type="entry name" value="Maltose phosphorylase, domain 3"/>
    <property type="match status" value="1"/>
</dbReference>
<accession>A0ABW0NR15</accession>
<dbReference type="Pfam" id="PF17389">
    <property type="entry name" value="Bac_rhamnosid6H"/>
    <property type="match status" value="1"/>
</dbReference>
<dbReference type="GO" id="GO:0016787">
    <property type="term" value="F:hydrolase activity"/>
    <property type="evidence" value="ECO:0007669"/>
    <property type="project" value="UniProtKB-KW"/>
</dbReference>
<dbReference type="SUPFAM" id="SSF48208">
    <property type="entry name" value="Six-hairpin glycosidases"/>
    <property type="match status" value="1"/>
</dbReference>
<dbReference type="EMBL" id="JBHSMG010000003">
    <property type="protein sequence ID" value="MFC5502996.1"/>
    <property type="molecule type" value="Genomic_DNA"/>
</dbReference>
<dbReference type="InterPro" id="IPR035396">
    <property type="entry name" value="Bac_rhamnosid6H"/>
</dbReference>
<feature type="domain" description="Alpha-L-rhamnosidase C-terminal" evidence="7">
    <location>
        <begin position="941"/>
        <end position="1012"/>
    </location>
</feature>
<dbReference type="PANTHER" id="PTHR33307">
    <property type="entry name" value="ALPHA-RHAMNOSIDASE (EUROFUNG)"/>
    <property type="match status" value="1"/>
</dbReference>